<feature type="transmembrane region" description="Helical" evidence="1">
    <location>
        <begin position="20"/>
        <end position="41"/>
    </location>
</feature>
<evidence type="ECO:0000256" key="1">
    <source>
        <dbReference type="SAM" id="Phobius"/>
    </source>
</evidence>
<keyword evidence="1" id="KW-0472">Membrane</keyword>
<keyword evidence="1" id="KW-1133">Transmembrane helix</keyword>
<protein>
    <submittedName>
        <fullName evidence="2">Uncharacterized protein</fullName>
    </submittedName>
</protein>
<reference evidence="2" key="1">
    <citation type="submission" date="2018-10" db="EMBL/GenBank/DDBJ databases">
        <title>Hidden diversity of soil giant viruses.</title>
        <authorList>
            <person name="Schulz F."/>
            <person name="Alteio L."/>
            <person name="Goudeau D."/>
            <person name="Ryan E.M."/>
            <person name="Malmstrom R.R."/>
            <person name="Blanchard J."/>
            <person name="Woyke T."/>
        </authorList>
    </citation>
    <scope>NUCLEOTIDE SEQUENCE</scope>
    <source>
        <strain evidence="2">SAV1</strain>
    </source>
</reference>
<sequence>MEYYNIPFWSKFNERKWNIIIKFIWILKIIYFSIFPVYLLCNLTRKIEILTI</sequence>
<accession>A0A3G5AEM3</accession>
<proteinExistence type="predicted"/>
<gene>
    <name evidence="2" type="ORF">Satyrvirus27_9</name>
</gene>
<dbReference type="EMBL" id="MK072463">
    <property type="protein sequence ID" value="AYV85632.1"/>
    <property type="molecule type" value="Genomic_DNA"/>
</dbReference>
<evidence type="ECO:0000313" key="2">
    <source>
        <dbReference type="EMBL" id="AYV85632.1"/>
    </source>
</evidence>
<keyword evidence="1" id="KW-0812">Transmembrane</keyword>
<organism evidence="2">
    <name type="scientific">Satyrvirus sp</name>
    <dbReference type="NCBI Taxonomy" id="2487771"/>
    <lineage>
        <taxon>Viruses</taxon>
        <taxon>Varidnaviria</taxon>
        <taxon>Bamfordvirae</taxon>
        <taxon>Nucleocytoviricota</taxon>
        <taxon>Megaviricetes</taxon>
        <taxon>Imitervirales</taxon>
        <taxon>Mimiviridae</taxon>
        <taxon>Megamimivirinae</taxon>
    </lineage>
</organism>
<name>A0A3G5AEM3_9VIRU</name>